<dbReference type="RefSeq" id="WP_382355288.1">
    <property type="nucleotide sequence ID" value="NZ_JBHMBP010000004.1"/>
</dbReference>
<evidence type="ECO:0000313" key="3">
    <source>
        <dbReference type="Proteomes" id="UP001596470"/>
    </source>
</evidence>
<organism evidence="2 3">
    <name type="scientific">Glycomyces mayteni</name>
    <dbReference type="NCBI Taxonomy" id="543887"/>
    <lineage>
        <taxon>Bacteria</taxon>
        <taxon>Bacillati</taxon>
        <taxon>Actinomycetota</taxon>
        <taxon>Actinomycetes</taxon>
        <taxon>Glycomycetales</taxon>
        <taxon>Glycomycetaceae</taxon>
        <taxon>Glycomyces</taxon>
    </lineage>
</organism>
<feature type="region of interest" description="Disordered" evidence="1">
    <location>
        <begin position="87"/>
        <end position="112"/>
    </location>
</feature>
<accession>A0ABW2D6N5</accession>
<dbReference type="Proteomes" id="UP001596470">
    <property type="component" value="Unassembled WGS sequence"/>
</dbReference>
<keyword evidence="3" id="KW-1185">Reference proteome</keyword>
<name>A0ABW2D6N5_9ACTN</name>
<sequence length="259" mass="27306">MASIGDVAAALRTAVASADEAADQVRAVDEQVEGALAPLRAALSDSANHDAHEGLGALSAVLERLAEALAALKAGSDRMGEYIAAIASGGGSGPPATGGRASGSGFDSRRRDPAKAAAVRRFGWPRRPDGKTSARGLLYDGSGKQVLHAPLRALKSGQVYNTPDLKPEWRRPEMKTSWHIEGGAAAYMRSTETKEMSLWLNLPACGDYGPFADPDPNGCDANLPKILPRGYTLRVHTEYEHGGARVKTYRGTGEALKDD</sequence>
<proteinExistence type="predicted"/>
<dbReference type="EMBL" id="JBHSYS010000001">
    <property type="protein sequence ID" value="MFC6956777.1"/>
    <property type="molecule type" value="Genomic_DNA"/>
</dbReference>
<reference evidence="3" key="1">
    <citation type="journal article" date="2019" name="Int. J. Syst. Evol. Microbiol.">
        <title>The Global Catalogue of Microorganisms (GCM) 10K type strain sequencing project: providing services to taxonomists for standard genome sequencing and annotation.</title>
        <authorList>
            <consortium name="The Broad Institute Genomics Platform"/>
            <consortium name="The Broad Institute Genome Sequencing Center for Infectious Disease"/>
            <person name="Wu L."/>
            <person name="Ma J."/>
        </authorList>
    </citation>
    <scope>NUCLEOTIDE SEQUENCE [LARGE SCALE GENOMIC DNA]</scope>
    <source>
        <strain evidence="3">KACC 12634</strain>
    </source>
</reference>
<gene>
    <name evidence="2" type="ORF">ACFQS3_06165</name>
</gene>
<feature type="compositionally biased region" description="Low complexity" evidence="1">
    <location>
        <begin position="94"/>
        <end position="105"/>
    </location>
</feature>
<evidence type="ECO:0000313" key="2">
    <source>
        <dbReference type="EMBL" id="MFC6956777.1"/>
    </source>
</evidence>
<protein>
    <submittedName>
        <fullName evidence="2">DddA-like double-stranded DNA deaminase toxin</fullName>
    </submittedName>
</protein>
<dbReference type="InterPro" id="IPR032724">
    <property type="entry name" value="SCP1.201-like"/>
</dbReference>
<comment type="caution">
    <text evidence="2">The sequence shown here is derived from an EMBL/GenBank/DDBJ whole genome shotgun (WGS) entry which is preliminary data.</text>
</comment>
<dbReference type="Pfam" id="PF14428">
    <property type="entry name" value="DddA-like"/>
    <property type="match status" value="1"/>
</dbReference>
<evidence type="ECO:0000256" key="1">
    <source>
        <dbReference type="SAM" id="MobiDB-lite"/>
    </source>
</evidence>